<dbReference type="PANTHER" id="PTHR39210">
    <property type="entry name" value="HEPARIN-SULFATE LYASE"/>
    <property type="match status" value="1"/>
</dbReference>
<sequence>MFWSPGPRPSRAGRTPTPTTSGACAARSDRAVSGEAALGGSTAAGARSPRPRRRPFSRWRARLALPQALIWQRLHFQITEPYRRTALYRWRLSGPELSQLHAQPADPWPGQSDLGSAILQNRLTFAGRTLADPRPFWLPADADDAWLAQLHGFAWLRDLRVLGSDNARRRARELVGDWLTRHPGPGGPAWHPATTGRRLAVWIALFEFFAGSAEVTFKTRVLDGAQRQARYLHDVLPAGLCGAELLAAIKGLAVAGACLPGGQPWLERALGLLERELPRQILADGGHCQRSASLHLDVLRDLIDLRAALAAAEIQPPRNLQLAIEGMAPFLKLLQHPDGGLALFNDSLEERAVVVEMALQRAQVRGRAQVAAPQSGFQCLHAGRTRVLVDAGAPPSPGLDGHTHAGTLSFELSHGRQRVIVNCGAHPGHPDWRAVQRATAAHSTLTLGETNSAEILPQGRPGAVAVGRRPETVVCRREEGDGAIWLDMSHDGYRQAFDAIHERRLFLDAAGEDLRGEDMLNGPAGVPFAIRFHLHPDVTAGLVGDGRAVLLRLPGGSGWRLRASGAEIALEDGVYLGQRDTVRRSQQVVLSGVTKDGRTAVKWALKREGGRK</sequence>
<name>A0A934QGQ9_9PROT</name>
<evidence type="ECO:0000313" key="9">
    <source>
        <dbReference type="Proteomes" id="UP000778970"/>
    </source>
</evidence>
<reference evidence="8" key="2">
    <citation type="journal article" date="2020" name="Microorganisms">
        <title>Osmotic Adaptation and Compatible Solute Biosynthesis of Phototrophic Bacteria as Revealed from Genome Analyses.</title>
        <authorList>
            <person name="Imhoff J.F."/>
            <person name="Rahn T."/>
            <person name="Kunzel S."/>
            <person name="Keller A."/>
            <person name="Neulinger S.C."/>
        </authorList>
    </citation>
    <scope>NUCLEOTIDE SEQUENCE</scope>
    <source>
        <strain evidence="8">DSM 9154</strain>
    </source>
</reference>
<dbReference type="Gene3D" id="1.50.10.100">
    <property type="entry name" value="Chondroitin AC/alginate lyase"/>
    <property type="match status" value="1"/>
</dbReference>
<dbReference type="Gene3D" id="2.70.98.70">
    <property type="match status" value="1"/>
</dbReference>
<dbReference type="EMBL" id="NRRE01000020">
    <property type="protein sequence ID" value="MBK1696713.1"/>
    <property type="molecule type" value="Genomic_DNA"/>
</dbReference>
<evidence type="ECO:0000256" key="5">
    <source>
        <dbReference type="SAM" id="MobiDB-lite"/>
    </source>
</evidence>
<feature type="region of interest" description="Disordered" evidence="5">
    <location>
        <begin position="1"/>
        <end position="53"/>
    </location>
</feature>
<dbReference type="InterPro" id="IPR012480">
    <property type="entry name" value="Hepar_II_III_C"/>
</dbReference>
<keyword evidence="4" id="KW-0456">Lyase</keyword>
<dbReference type="InterPro" id="IPR031680">
    <property type="entry name" value="Hepar_II_III_N"/>
</dbReference>
<dbReference type="GO" id="GO:0042597">
    <property type="term" value="C:periplasmic space"/>
    <property type="evidence" value="ECO:0007669"/>
    <property type="project" value="UniProtKB-SubCell"/>
</dbReference>
<accession>A0A934QGQ9</accession>
<keyword evidence="3" id="KW-0574">Periplasm</keyword>
<dbReference type="SUPFAM" id="SSF48230">
    <property type="entry name" value="Chondroitin AC/alginate lyase"/>
    <property type="match status" value="1"/>
</dbReference>
<dbReference type="AlphaFoldDB" id="A0A934QGQ9"/>
<feature type="domain" description="Heparinase II/III-like C-terminal" evidence="6">
    <location>
        <begin position="366"/>
        <end position="604"/>
    </location>
</feature>
<dbReference type="GO" id="GO:0016829">
    <property type="term" value="F:lyase activity"/>
    <property type="evidence" value="ECO:0007669"/>
    <property type="project" value="UniProtKB-KW"/>
</dbReference>
<evidence type="ECO:0000259" key="7">
    <source>
        <dbReference type="Pfam" id="PF16889"/>
    </source>
</evidence>
<evidence type="ECO:0000313" key="8">
    <source>
        <dbReference type="EMBL" id="MBK1696713.1"/>
    </source>
</evidence>
<evidence type="ECO:0000259" key="6">
    <source>
        <dbReference type="Pfam" id="PF07940"/>
    </source>
</evidence>
<comment type="caution">
    <text evidence="8">The sequence shown here is derived from an EMBL/GenBank/DDBJ whole genome shotgun (WGS) entry which is preliminary data.</text>
</comment>
<comment type="subcellular location">
    <subcellularLocation>
        <location evidence="1">Periplasm</location>
    </subcellularLocation>
</comment>
<gene>
    <name evidence="8" type="ORF">CKO21_05590</name>
</gene>
<evidence type="ECO:0008006" key="10">
    <source>
        <dbReference type="Google" id="ProtNLM"/>
    </source>
</evidence>
<proteinExistence type="predicted"/>
<dbReference type="PANTHER" id="PTHR39210:SF1">
    <property type="entry name" value="HEPARIN-SULFATE LYASE"/>
    <property type="match status" value="1"/>
</dbReference>
<keyword evidence="9" id="KW-1185">Reference proteome</keyword>
<reference evidence="8" key="1">
    <citation type="submission" date="2017-08" db="EMBL/GenBank/DDBJ databases">
        <authorList>
            <person name="Imhoff J.F."/>
            <person name="Rahn T."/>
            <person name="Kuenzel S."/>
            <person name="Neulinger S.C."/>
        </authorList>
    </citation>
    <scope>NUCLEOTIDE SEQUENCE</scope>
    <source>
        <strain evidence="8">DSM 9154</strain>
    </source>
</reference>
<feature type="domain" description="Heparin-sulfate lyase N-terminal" evidence="7">
    <location>
        <begin position="139"/>
        <end position="357"/>
    </location>
</feature>
<organism evidence="8 9">
    <name type="scientific">Rhodovibrio salinarum</name>
    <dbReference type="NCBI Taxonomy" id="1087"/>
    <lineage>
        <taxon>Bacteria</taxon>
        <taxon>Pseudomonadati</taxon>
        <taxon>Pseudomonadota</taxon>
        <taxon>Alphaproteobacteria</taxon>
        <taxon>Rhodospirillales</taxon>
        <taxon>Rhodovibrionaceae</taxon>
        <taxon>Rhodovibrio</taxon>
    </lineage>
</organism>
<dbReference type="InterPro" id="IPR008929">
    <property type="entry name" value="Chondroitin_lyas"/>
</dbReference>
<evidence type="ECO:0000256" key="1">
    <source>
        <dbReference type="ARBA" id="ARBA00004418"/>
    </source>
</evidence>
<dbReference type="Pfam" id="PF16889">
    <property type="entry name" value="Hepar_II_III_N"/>
    <property type="match status" value="1"/>
</dbReference>
<dbReference type="Pfam" id="PF07940">
    <property type="entry name" value="Hepar_II_III_C"/>
    <property type="match status" value="1"/>
</dbReference>
<keyword evidence="2" id="KW-0732">Signal</keyword>
<protein>
    <recommendedName>
        <fullName evidence="10">Heparin-sulfate lyase N-terminal domain-containing protein</fullName>
    </recommendedName>
</protein>
<dbReference type="Proteomes" id="UP000778970">
    <property type="component" value="Unassembled WGS sequence"/>
</dbReference>
<evidence type="ECO:0000256" key="4">
    <source>
        <dbReference type="ARBA" id="ARBA00023239"/>
    </source>
</evidence>
<evidence type="ECO:0000256" key="2">
    <source>
        <dbReference type="ARBA" id="ARBA00022729"/>
    </source>
</evidence>
<evidence type="ECO:0000256" key="3">
    <source>
        <dbReference type="ARBA" id="ARBA00022764"/>
    </source>
</evidence>